<feature type="region of interest" description="Disordered" evidence="1">
    <location>
        <begin position="1"/>
        <end position="92"/>
    </location>
</feature>
<feature type="compositionally biased region" description="Pro residues" evidence="1">
    <location>
        <begin position="80"/>
        <end position="89"/>
    </location>
</feature>
<sequence length="170" mass="19335">MEYRQPGTVHSSSNNYSNPFETTPSEKNFPIFHWNIEKEQQTTQIHQQPFSNSPHSSSSYSSLKTTNQLLKFNKTSPPTSSTPPTPKLPSPKILSSAAELRAVSIHVESEKPKLQSFDQTQHYHNETAIFECANSRVRLAKEDTPPSIKIPNNKKIQRTRVFTISELLQQ</sequence>
<feature type="compositionally biased region" description="Low complexity" evidence="1">
    <location>
        <begin position="51"/>
        <end position="62"/>
    </location>
</feature>
<gene>
    <name evidence="2" type="ORF">NAEGRDRAFT_64880</name>
</gene>
<evidence type="ECO:0000313" key="3">
    <source>
        <dbReference type="Proteomes" id="UP000006671"/>
    </source>
</evidence>
<feature type="compositionally biased region" description="Polar residues" evidence="1">
    <location>
        <begin position="41"/>
        <end position="50"/>
    </location>
</feature>
<feature type="compositionally biased region" description="Polar residues" evidence="1">
    <location>
        <begin position="8"/>
        <end position="26"/>
    </location>
</feature>
<dbReference type="EMBL" id="GG738856">
    <property type="protein sequence ID" value="EFC46907.1"/>
    <property type="molecule type" value="Genomic_DNA"/>
</dbReference>
<dbReference type="Proteomes" id="UP000006671">
    <property type="component" value="Unassembled WGS sequence"/>
</dbReference>
<dbReference type="RefSeq" id="XP_002679651.1">
    <property type="nucleotide sequence ID" value="XM_002679605.1"/>
</dbReference>
<dbReference type="AlphaFoldDB" id="D2V7P5"/>
<accession>D2V7P5</accession>
<dbReference type="InParanoid" id="D2V7P5"/>
<dbReference type="GeneID" id="8860238"/>
<keyword evidence="3" id="KW-1185">Reference proteome</keyword>
<proteinExistence type="predicted"/>
<dbReference type="KEGG" id="ngr:NAEGRDRAFT_64880"/>
<evidence type="ECO:0000313" key="2">
    <source>
        <dbReference type="EMBL" id="EFC46907.1"/>
    </source>
</evidence>
<evidence type="ECO:0000256" key="1">
    <source>
        <dbReference type="SAM" id="MobiDB-lite"/>
    </source>
</evidence>
<reference evidence="2 3" key="1">
    <citation type="journal article" date="2010" name="Cell">
        <title>The genome of Naegleria gruberi illuminates early eukaryotic versatility.</title>
        <authorList>
            <person name="Fritz-Laylin L.K."/>
            <person name="Prochnik S.E."/>
            <person name="Ginger M.L."/>
            <person name="Dacks J.B."/>
            <person name="Carpenter M.L."/>
            <person name="Field M.C."/>
            <person name="Kuo A."/>
            <person name="Paredez A."/>
            <person name="Chapman J."/>
            <person name="Pham J."/>
            <person name="Shu S."/>
            <person name="Neupane R."/>
            <person name="Cipriano M."/>
            <person name="Mancuso J."/>
            <person name="Tu H."/>
            <person name="Salamov A."/>
            <person name="Lindquist E."/>
            <person name="Shapiro H."/>
            <person name="Lucas S."/>
            <person name="Grigoriev I.V."/>
            <person name="Cande W.Z."/>
            <person name="Fulton C."/>
            <person name="Rokhsar D.S."/>
            <person name="Dawson S.C."/>
        </authorList>
    </citation>
    <scope>NUCLEOTIDE SEQUENCE [LARGE SCALE GENOMIC DNA]</scope>
    <source>
        <strain evidence="2 3">NEG-M</strain>
    </source>
</reference>
<name>D2V7P5_NAEGR</name>
<protein>
    <submittedName>
        <fullName evidence="2">Predicted protein</fullName>
    </submittedName>
</protein>
<dbReference type="VEuPathDB" id="AmoebaDB:NAEGRDRAFT_64880"/>
<organism evidence="3">
    <name type="scientific">Naegleria gruberi</name>
    <name type="common">Amoeba</name>
    <dbReference type="NCBI Taxonomy" id="5762"/>
    <lineage>
        <taxon>Eukaryota</taxon>
        <taxon>Discoba</taxon>
        <taxon>Heterolobosea</taxon>
        <taxon>Tetramitia</taxon>
        <taxon>Eutetramitia</taxon>
        <taxon>Vahlkampfiidae</taxon>
        <taxon>Naegleria</taxon>
    </lineage>
</organism>